<dbReference type="PANTHER" id="PTHR47619">
    <property type="entry name" value="METALLO-HYDROLASE YYCJ-RELATED"/>
    <property type="match status" value="1"/>
</dbReference>
<evidence type="ECO:0000259" key="1">
    <source>
        <dbReference type="SMART" id="SM00849"/>
    </source>
</evidence>
<organism evidence="2">
    <name type="scientific">anaerobic digester metagenome</name>
    <dbReference type="NCBI Taxonomy" id="1263854"/>
    <lineage>
        <taxon>unclassified sequences</taxon>
        <taxon>metagenomes</taxon>
        <taxon>ecological metagenomes</taxon>
    </lineage>
</organism>
<gene>
    <name evidence="2" type="ORF">SCFA_560005</name>
</gene>
<proteinExistence type="predicted"/>
<dbReference type="SMART" id="SM00849">
    <property type="entry name" value="Lactamase_B"/>
    <property type="match status" value="1"/>
</dbReference>
<dbReference type="Gene3D" id="3.60.15.10">
    <property type="entry name" value="Ribonuclease Z/Hydroxyacylglutathione hydrolase-like"/>
    <property type="match status" value="1"/>
</dbReference>
<dbReference type="InterPro" id="IPR052533">
    <property type="entry name" value="WalJ/YycJ-like"/>
</dbReference>
<dbReference type="InterPro" id="IPR036866">
    <property type="entry name" value="RibonucZ/Hydroxyglut_hydro"/>
</dbReference>
<dbReference type="AlphaFoldDB" id="A0A485M5B5"/>
<name>A0A485M5B5_9ZZZZ</name>
<accession>A0A485M5B5</accession>
<reference evidence="2" key="1">
    <citation type="submission" date="2019-03" db="EMBL/GenBank/DDBJ databases">
        <authorList>
            <person name="Hao L."/>
        </authorList>
    </citation>
    <scope>NUCLEOTIDE SEQUENCE</scope>
</reference>
<dbReference type="Pfam" id="PF12706">
    <property type="entry name" value="Lactamase_B_2"/>
    <property type="match status" value="1"/>
</dbReference>
<dbReference type="InterPro" id="IPR001279">
    <property type="entry name" value="Metallo-B-lactamas"/>
</dbReference>
<protein>
    <recommendedName>
        <fullName evidence="1">Metallo-beta-lactamase domain-containing protein</fullName>
    </recommendedName>
</protein>
<dbReference type="EMBL" id="CAADRN010000357">
    <property type="protein sequence ID" value="VFU18734.1"/>
    <property type="molecule type" value="Genomic_DNA"/>
</dbReference>
<feature type="domain" description="Metallo-beta-lactamase" evidence="1">
    <location>
        <begin position="11"/>
        <end position="190"/>
    </location>
</feature>
<dbReference type="PANTHER" id="PTHR47619:SF1">
    <property type="entry name" value="EXODEOXYRIBONUCLEASE WALJ"/>
    <property type="match status" value="1"/>
</dbReference>
<dbReference type="SUPFAM" id="SSF56281">
    <property type="entry name" value="Metallo-hydrolase/oxidoreductase"/>
    <property type="match status" value="1"/>
</dbReference>
<evidence type="ECO:0000313" key="2">
    <source>
        <dbReference type="EMBL" id="VFU18734.1"/>
    </source>
</evidence>
<sequence>MRFCTLSSCSYANSIVVQDRQTCVLVDCGLRKRDIKPFLAGVGLAPGDIDAVLVTHCHIDHVYGLKYLLKERKIPVYSSSPVLKQLCARNSFSGQPDFRALSPVAPENIGTLAVNHFGLFHDVETIGFIISGDGEKMGLITDTGFVPDYCLQAFKTVDYLYIESNHDLEMYKHSKKPPHVIRRNLGTTGHLSNEQCGLALKSMGLLNCKLVVLGHLSEEDNEPRRAIAGARQFLPPDTTLLCAPPRIPGPWSVPVPGT</sequence>